<dbReference type="PANTHER" id="PTHR42850:SF4">
    <property type="entry name" value="ZINC-DEPENDENT ENDOPOLYPHOSPHATASE"/>
    <property type="match status" value="1"/>
</dbReference>
<dbReference type="OrthoDB" id="10267127at2759"/>
<protein>
    <recommendedName>
        <fullName evidence="2">Calcineurin-like phosphoesterase domain-containing protein</fullName>
    </recommendedName>
</protein>
<keyword evidence="4" id="KW-1185">Reference proteome</keyword>
<dbReference type="Proteomes" id="UP000053257">
    <property type="component" value="Unassembled WGS sequence"/>
</dbReference>
<feature type="region of interest" description="Disordered" evidence="1">
    <location>
        <begin position="406"/>
        <end position="447"/>
    </location>
</feature>
<dbReference type="HOGENOM" id="CLU_023125_0_3_1"/>
<evidence type="ECO:0000256" key="1">
    <source>
        <dbReference type="SAM" id="MobiDB-lite"/>
    </source>
</evidence>
<dbReference type="GO" id="GO:0005737">
    <property type="term" value="C:cytoplasm"/>
    <property type="evidence" value="ECO:0007669"/>
    <property type="project" value="TreeGrafter"/>
</dbReference>
<dbReference type="GO" id="GO:0000298">
    <property type="term" value="F:endopolyphosphatase activity"/>
    <property type="evidence" value="ECO:0007669"/>
    <property type="project" value="TreeGrafter"/>
</dbReference>
<dbReference type="Gene3D" id="3.60.21.10">
    <property type="match status" value="1"/>
</dbReference>
<dbReference type="EMBL" id="KN840880">
    <property type="protein sequence ID" value="KIP01175.1"/>
    <property type="molecule type" value="Genomic_DNA"/>
</dbReference>
<dbReference type="PANTHER" id="PTHR42850">
    <property type="entry name" value="METALLOPHOSPHOESTERASE"/>
    <property type="match status" value="1"/>
</dbReference>
<dbReference type="STRING" id="745531.A0A0C3S174"/>
<name>A0A0C3S174_PHLG1</name>
<accession>A0A0C3S174</accession>
<gene>
    <name evidence="3" type="ORF">PHLGIDRAFT_32591</name>
</gene>
<organism evidence="3 4">
    <name type="scientific">Phlebiopsis gigantea (strain 11061_1 CR5-6)</name>
    <name type="common">White-rot fungus</name>
    <name type="synonym">Peniophora gigantea</name>
    <dbReference type="NCBI Taxonomy" id="745531"/>
    <lineage>
        <taxon>Eukaryota</taxon>
        <taxon>Fungi</taxon>
        <taxon>Dikarya</taxon>
        <taxon>Basidiomycota</taxon>
        <taxon>Agaricomycotina</taxon>
        <taxon>Agaricomycetes</taxon>
        <taxon>Polyporales</taxon>
        <taxon>Phanerochaetaceae</taxon>
        <taxon>Phlebiopsis</taxon>
    </lineage>
</organism>
<dbReference type="GO" id="GO:0016791">
    <property type="term" value="F:phosphatase activity"/>
    <property type="evidence" value="ECO:0007669"/>
    <property type="project" value="TreeGrafter"/>
</dbReference>
<dbReference type="SUPFAM" id="SSF56300">
    <property type="entry name" value="Metallo-dependent phosphatases"/>
    <property type="match status" value="1"/>
</dbReference>
<dbReference type="InterPro" id="IPR029052">
    <property type="entry name" value="Metallo-depent_PP-like"/>
</dbReference>
<dbReference type="Pfam" id="PF00149">
    <property type="entry name" value="Metallophos"/>
    <property type="match status" value="1"/>
</dbReference>
<evidence type="ECO:0000313" key="4">
    <source>
        <dbReference type="Proteomes" id="UP000053257"/>
    </source>
</evidence>
<feature type="domain" description="Calcineurin-like phosphoesterase" evidence="2">
    <location>
        <begin position="2"/>
        <end position="90"/>
    </location>
</feature>
<dbReference type="InterPro" id="IPR050126">
    <property type="entry name" value="Ap4A_hydrolase"/>
</dbReference>
<feature type="compositionally biased region" description="Acidic residues" evidence="1">
    <location>
        <begin position="410"/>
        <end position="430"/>
    </location>
</feature>
<dbReference type="InterPro" id="IPR004843">
    <property type="entry name" value="Calcineurin-like_PHP"/>
</dbReference>
<sequence>MILGDVHGMNQSLHELLDQMSYDPRHDTVLFAGDLLAKSTHSTSISVIDFLTKQHKVDNRETLFPVRGNHDHMIVQWRAWREWFEALTIPHASDAPRLFPATASLIRSLVAWSTYGNILEGDVVPPTSQGREFLQLLEAEWAIARVEEDVDPEEYVEVARKRARGTWREKWWDRIPLPGKGEKNQQWRLFGDHYWLARDMTSQQATYLTSLPLVLHVPSLHLFVTHAGMLPSDPRLSPTDRRQPLAHKPALSTDIPNAAEGHFHIPVASSDIPALRFRQESALLTDVPQNTEPFTVLNIRSVTKKHKVTRKGDKGTPWSKLWNAQMRACRGFDGELSRNEDARKGKGKDKEENIDLPCYPATVVYGHAATWGLDIKRWSVGIDTGCLYGGKLTALVLRNGTASGLGIGEFDGDEDEAGDEDDEGNEDEDESGSRPRRKKLRFGDPGAGIDAKLISIQCPDLDD</sequence>
<proteinExistence type="predicted"/>
<evidence type="ECO:0000259" key="2">
    <source>
        <dbReference type="Pfam" id="PF00149"/>
    </source>
</evidence>
<reference evidence="3 4" key="1">
    <citation type="journal article" date="2014" name="PLoS Genet.">
        <title>Analysis of the Phlebiopsis gigantea genome, transcriptome and secretome provides insight into its pioneer colonization strategies of wood.</title>
        <authorList>
            <person name="Hori C."/>
            <person name="Ishida T."/>
            <person name="Igarashi K."/>
            <person name="Samejima M."/>
            <person name="Suzuki H."/>
            <person name="Master E."/>
            <person name="Ferreira P."/>
            <person name="Ruiz-Duenas F.J."/>
            <person name="Held B."/>
            <person name="Canessa P."/>
            <person name="Larrondo L.F."/>
            <person name="Schmoll M."/>
            <person name="Druzhinina I.S."/>
            <person name="Kubicek C.P."/>
            <person name="Gaskell J.A."/>
            <person name="Kersten P."/>
            <person name="St John F."/>
            <person name="Glasner J."/>
            <person name="Sabat G."/>
            <person name="Splinter BonDurant S."/>
            <person name="Syed K."/>
            <person name="Yadav J."/>
            <person name="Mgbeahuruike A.C."/>
            <person name="Kovalchuk A."/>
            <person name="Asiegbu F.O."/>
            <person name="Lackner G."/>
            <person name="Hoffmeister D."/>
            <person name="Rencoret J."/>
            <person name="Gutierrez A."/>
            <person name="Sun H."/>
            <person name="Lindquist E."/>
            <person name="Barry K."/>
            <person name="Riley R."/>
            <person name="Grigoriev I.V."/>
            <person name="Henrissat B."/>
            <person name="Kues U."/>
            <person name="Berka R.M."/>
            <person name="Martinez A.T."/>
            <person name="Covert S.F."/>
            <person name="Blanchette R.A."/>
            <person name="Cullen D."/>
        </authorList>
    </citation>
    <scope>NUCLEOTIDE SEQUENCE [LARGE SCALE GENOMIC DNA]</scope>
    <source>
        <strain evidence="3 4">11061_1 CR5-6</strain>
    </source>
</reference>
<evidence type="ECO:0000313" key="3">
    <source>
        <dbReference type="EMBL" id="KIP01175.1"/>
    </source>
</evidence>
<dbReference type="AlphaFoldDB" id="A0A0C3S174"/>
<dbReference type="GO" id="GO:0006798">
    <property type="term" value="P:polyphosphate catabolic process"/>
    <property type="evidence" value="ECO:0007669"/>
    <property type="project" value="TreeGrafter"/>
</dbReference>